<dbReference type="PANTHER" id="PTHR46796">
    <property type="entry name" value="HTH-TYPE TRANSCRIPTIONAL ACTIVATOR RHAS-RELATED"/>
    <property type="match status" value="1"/>
</dbReference>
<accession>A0ABV1SLV2</accession>
<dbReference type="PROSITE" id="PS01124">
    <property type="entry name" value="HTH_ARAC_FAMILY_2"/>
    <property type="match status" value="1"/>
</dbReference>
<dbReference type="InterPro" id="IPR020449">
    <property type="entry name" value="Tscrpt_reg_AraC-type_HTH"/>
</dbReference>
<dbReference type="SMART" id="SM00342">
    <property type="entry name" value="HTH_ARAC"/>
    <property type="match status" value="1"/>
</dbReference>
<evidence type="ECO:0000256" key="1">
    <source>
        <dbReference type="ARBA" id="ARBA00023015"/>
    </source>
</evidence>
<dbReference type="Pfam" id="PF12833">
    <property type="entry name" value="HTH_18"/>
    <property type="match status" value="1"/>
</dbReference>
<organism evidence="5 6">
    <name type="scientific">Thioclava kandeliae</name>
    <dbReference type="NCBI Taxonomy" id="3070818"/>
    <lineage>
        <taxon>Bacteria</taxon>
        <taxon>Pseudomonadati</taxon>
        <taxon>Pseudomonadota</taxon>
        <taxon>Alphaproteobacteria</taxon>
        <taxon>Rhodobacterales</taxon>
        <taxon>Paracoccaceae</taxon>
        <taxon>Thioclava</taxon>
    </lineage>
</organism>
<keyword evidence="2" id="KW-0238">DNA-binding</keyword>
<dbReference type="Gene3D" id="1.10.10.60">
    <property type="entry name" value="Homeodomain-like"/>
    <property type="match status" value="1"/>
</dbReference>
<dbReference type="InterPro" id="IPR018062">
    <property type="entry name" value="HTH_AraC-typ_CS"/>
</dbReference>
<dbReference type="InterPro" id="IPR035418">
    <property type="entry name" value="AraC-bd_2"/>
</dbReference>
<dbReference type="SUPFAM" id="SSF46689">
    <property type="entry name" value="Homeodomain-like"/>
    <property type="match status" value="1"/>
</dbReference>
<proteinExistence type="predicted"/>
<name>A0ABV1SLV2_9RHOB</name>
<evidence type="ECO:0000259" key="4">
    <source>
        <dbReference type="PROSITE" id="PS01124"/>
    </source>
</evidence>
<dbReference type="Pfam" id="PF14525">
    <property type="entry name" value="AraC_binding_2"/>
    <property type="match status" value="1"/>
</dbReference>
<dbReference type="InterPro" id="IPR018060">
    <property type="entry name" value="HTH_AraC"/>
</dbReference>
<keyword evidence="3" id="KW-0804">Transcription</keyword>
<gene>
    <name evidence="5" type="ORF">VSX56_19240</name>
</gene>
<dbReference type="Proteomes" id="UP001438953">
    <property type="component" value="Unassembled WGS sequence"/>
</dbReference>
<comment type="caution">
    <text evidence="5">The sequence shown here is derived from an EMBL/GenBank/DDBJ whole genome shotgun (WGS) entry which is preliminary data.</text>
</comment>
<dbReference type="InterPro" id="IPR009057">
    <property type="entry name" value="Homeodomain-like_sf"/>
</dbReference>
<dbReference type="PANTHER" id="PTHR46796:SF6">
    <property type="entry name" value="ARAC SUBFAMILY"/>
    <property type="match status" value="1"/>
</dbReference>
<keyword evidence="6" id="KW-1185">Reference proteome</keyword>
<evidence type="ECO:0000256" key="2">
    <source>
        <dbReference type="ARBA" id="ARBA00023125"/>
    </source>
</evidence>
<feature type="domain" description="HTH araC/xylS-type" evidence="4">
    <location>
        <begin position="215"/>
        <end position="314"/>
    </location>
</feature>
<evidence type="ECO:0000256" key="3">
    <source>
        <dbReference type="ARBA" id="ARBA00023163"/>
    </source>
</evidence>
<dbReference type="EMBL" id="JAYWLC010000035">
    <property type="protein sequence ID" value="MER5173893.1"/>
    <property type="molecule type" value="Genomic_DNA"/>
</dbReference>
<reference evidence="5 6" key="2">
    <citation type="submission" date="2024-06" db="EMBL/GenBank/DDBJ databases">
        <title>Thioclava kandeliae sp. nov. from a rhizosphere soil sample of Kandelia candel in a mangrove.</title>
        <authorList>
            <person name="Mu T."/>
        </authorList>
    </citation>
    <scope>NUCLEOTIDE SEQUENCE [LARGE SCALE GENOMIC DNA]</scope>
    <source>
        <strain evidence="5 6">CPCC 100088</strain>
    </source>
</reference>
<dbReference type="RefSeq" id="WP_350939190.1">
    <property type="nucleotide sequence ID" value="NZ_JAYWLC010000035.1"/>
</dbReference>
<protein>
    <submittedName>
        <fullName evidence="5">Helix-turn-helix domain-containing protein</fullName>
    </submittedName>
</protein>
<dbReference type="InterPro" id="IPR050204">
    <property type="entry name" value="AraC_XylS_family_regulators"/>
</dbReference>
<dbReference type="PROSITE" id="PS00041">
    <property type="entry name" value="HTH_ARAC_FAMILY_1"/>
    <property type="match status" value="1"/>
</dbReference>
<sequence>MPHWNAESFAPQRRFEYWREVLCEAFIALDSRYEHRGAFTAKVSAQGLGNTNICDLITQDHSVLRTRREISRMPKECYFLNMQINGRVNVRHRGRDIVVQPGEFYIVDSGEPYILDYHSHDNNVRTLSYRFPKELMLGSVPGINDALAVSVSGQEATGSMAVDFLLNLSRNAERLAGNAGQGMENMAANLIALSLGTGPEDPAQRSAALGHGLIRSVCLFVDQRLDDSSLDVDMVCRHFRISSRYLHRLFEKEARTFSQEIVWRRLQRSARRLREQLHTPISAIAFDAGFGDLSTFNRHFRKEFGMSPRSYRVHSEHGAPPQG</sequence>
<evidence type="ECO:0000313" key="5">
    <source>
        <dbReference type="EMBL" id="MER5173893.1"/>
    </source>
</evidence>
<keyword evidence="1" id="KW-0805">Transcription regulation</keyword>
<dbReference type="PRINTS" id="PR00032">
    <property type="entry name" value="HTHARAC"/>
</dbReference>
<reference evidence="5 6" key="1">
    <citation type="submission" date="2024-01" db="EMBL/GenBank/DDBJ databases">
        <authorList>
            <person name="Deng Y."/>
            <person name="Su J."/>
        </authorList>
    </citation>
    <scope>NUCLEOTIDE SEQUENCE [LARGE SCALE GENOMIC DNA]</scope>
    <source>
        <strain evidence="5 6">CPCC 100088</strain>
    </source>
</reference>
<evidence type="ECO:0000313" key="6">
    <source>
        <dbReference type="Proteomes" id="UP001438953"/>
    </source>
</evidence>